<dbReference type="PANTHER" id="PTHR38811">
    <property type="match status" value="1"/>
</dbReference>
<dbReference type="RefSeq" id="WP_110269355.1">
    <property type="nucleotide sequence ID" value="NZ_CP029289.2"/>
</dbReference>
<dbReference type="HAMAP" id="MF_01086">
    <property type="entry name" value="UPF0284"/>
    <property type="match status" value="1"/>
</dbReference>
<dbReference type="CDD" id="cd02439">
    <property type="entry name" value="DMB-PRT_CobT"/>
    <property type="match status" value="1"/>
</dbReference>
<comment type="similarity">
    <text evidence="1">Belongs to the UPF0284 family.</text>
</comment>
<protein>
    <recommendedName>
        <fullName evidence="1">UPF0284 protein DFR85_01445</fullName>
    </recommendedName>
</protein>
<accession>A0A2U9IBT1</accession>
<keyword evidence="3" id="KW-1185">Reference proteome</keyword>
<dbReference type="NCBIfam" id="NF003372">
    <property type="entry name" value="PRK04447.1-5"/>
    <property type="match status" value="1"/>
</dbReference>
<evidence type="ECO:0000313" key="3">
    <source>
        <dbReference type="Proteomes" id="UP000248044"/>
    </source>
</evidence>
<dbReference type="NCBIfam" id="TIGR00303">
    <property type="entry name" value="nicotinate mononucleotide-dependent phosphoribosyltransferase CobT"/>
    <property type="match status" value="1"/>
</dbReference>
<sequence length="341" mass="36139">MVDVIGNFSEKISGKRSLFLLVIATTDVSLIPGITIAGATEELTLFTPAADAEFLVLGKCKVINSVPVTPTGIPTPAIITKASLSLLNIPKLVVDAGSKIKPNIPYISLNGEPGKDIRKRSLDPITAERIIENGITLGNELSKNFELLVIGESIAAGTTTAMATLLGLGYDAIDKVSSASPENPKEIKRKVVLEAIKDLPSNFIDKISKLADPMLLGVAGITVGFKGNVLLAGGTQMTAASAIIKEINKKKMNDIGIGTTRWIINDKSSDIISLSKEVGVNLSYVNLDFSASKFDGLKAYERGYVKEGVGAGGSSLLATLNGITEANILKRIEEIYEEIRV</sequence>
<organism evidence="2 3">
    <name type="scientific">Acidianus brierleyi</name>
    <dbReference type="NCBI Taxonomy" id="41673"/>
    <lineage>
        <taxon>Archaea</taxon>
        <taxon>Thermoproteota</taxon>
        <taxon>Thermoprotei</taxon>
        <taxon>Sulfolobales</taxon>
        <taxon>Sulfolobaceae</taxon>
        <taxon>Acidianus</taxon>
    </lineage>
</organism>
<dbReference type="AlphaFoldDB" id="A0A2U9IBT1"/>
<dbReference type="PANTHER" id="PTHR38811:SF1">
    <property type="entry name" value="UPF0284 PROTEIN SLL1500"/>
    <property type="match status" value="1"/>
</dbReference>
<dbReference type="InterPro" id="IPR036087">
    <property type="entry name" value="Nict_dMeBzImd_PRibTrfase_sf"/>
</dbReference>
<name>A0A2U9IBT1_9CREN</name>
<dbReference type="GO" id="GO:0008939">
    <property type="term" value="F:nicotinate-nucleotide-dimethylbenzimidazole phosphoribosyltransferase activity"/>
    <property type="evidence" value="ECO:0007669"/>
    <property type="project" value="InterPro"/>
</dbReference>
<proteinExistence type="inferred from homology"/>
<dbReference type="KEGG" id="abri:DFR85_01445"/>
<dbReference type="Gene3D" id="3.40.50.10210">
    <property type="match status" value="1"/>
</dbReference>
<dbReference type="GeneID" id="36830779"/>
<dbReference type="Proteomes" id="UP000248044">
    <property type="component" value="Chromosome"/>
</dbReference>
<dbReference type="EMBL" id="CP029289">
    <property type="protein sequence ID" value="AWR93471.1"/>
    <property type="molecule type" value="Genomic_DNA"/>
</dbReference>
<dbReference type="InterPro" id="IPR003200">
    <property type="entry name" value="Nict_dMeBzImd_PRibTrfase"/>
</dbReference>
<gene>
    <name evidence="2" type="ORF">DFR85_01445</name>
</gene>
<dbReference type="NCBIfam" id="NF003368">
    <property type="entry name" value="PRK04447.1-1"/>
    <property type="match status" value="1"/>
</dbReference>
<dbReference type="OrthoDB" id="9136at2157"/>
<evidence type="ECO:0000256" key="1">
    <source>
        <dbReference type="HAMAP-Rule" id="MF_01086"/>
    </source>
</evidence>
<dbReference type="InterPro" id="IPR002805">
    <property type="entry name" value="Nict_dMeBzImd_PRibTrfase_arc"/>
</dbReference>
<reference evidence="2 3" key="1">
    <citation type="submission" date="2018-05" db="EMBL/GenBank/DDBJ databases">
        <title>Complete Genome Sequences of Extremely Thermoacidophilic, Metal-Mobilizing Type-Strain Members of the Archaeal Family Sulfolobaceae: Acidianus brierleyi DSM-1651T, Acidianus sulfidivorans DSM-18786T, Metallosphaera hakonensis DSM-7519T, and Metallosphaera prunae DSM-10039T.</title>
        <authorList>
            <person name="Counts J.A."/>
            <person name="Kelly R.M."/>
        </authorList>
    </citation>
    <scope>NUCLEOTIDE SEQUENCE [LARGE SCALE GENOMIC DNA]</scope>
    <source>
        <strain evidence="2 3">DSM 1651</strain>
    </source>
</reference>
<evidence type="ECO:0000313" key="2">
    <source>
        <dbReference type="EMBL" id="AWR93471.1"/>
    </source>
</evidence>
<dbReference type="SUPFAM" id="SSF52733">
    <property type="entry name" value="Nicotinate mononucleotide:5,6-dimethylbenzimidazole phosphoribosyltransferase (CobT)"/>
    <property type="match status" value="1"/>
</dbReference>